<dbReference type="PROSITE" id="PS50297">
    <property type="entry name" value="ANK_REP_REGION"/>
    <property type="match status" value="1"/>
</dbReference>
<sequence>MAVSGTNFNLFSHRSAAYEFASENTPVSLSFYRSFLRDNGAVPIDKRGDTVLHLLAINGNVAAMESLLQADLLLDEMLVRKDVNGNTALHEAARFGHKGVAEIMVKKKPSLAFERNNLNETPLYLSAAYGKKEVFYLLESYSDWRARRYDGCTVLHAAIEGERYSLAVSILGSYPDLAQKHDEKGITPFNLLASKPSSFRSRSAYVLNDLSRTPFIPWQVVEAVIYNCIPTMYVETTLEPQAASNVEDPNDNRLGISKQERSSFIRRILGCWYFKKIDDAKQKHELAVVLAKRLIGKEDWSRYIYYESIDPEDSSFGISSKKTNIVPDPLIQAARFGILELVIVILQKCPEATGSFDENGRNILHITVEQKHRFMYDYLMNFGAYKDRMLADIDNQGNTILHLATCVGYPASSPSGFTDAGDRWSANFHVGAKRGSVGVVNQMSWDVLWFKRVKHDSYPHLWHLRNIEGKAAEELFEENHSVLREEAEKAAKHVSDNLIIVAILIGTINFAALFTVPGGFNQNTGIPMFRENYKQEMDFFLVYIGLGLFFAFLSLATLMLIQLSRFDTNDFHIAIPAKTILSCITIIYSTCFSATAYTQGYILEGKLSTFLTTFLTLFLLLVSAVLALIMIDTKVLIFDYMYYAIRHLLSYKSPDL</sequence>
<evidence type="ECO:0000256" key="2">
    <source>
        <dbReference type="SAM" id="Phobius"/>
    </source>
</evidence>
<dbReference type="EMBL" id="CAUOFW020005247">
    <property type="protein sequence ID" value="CAK9169115.1"/>
    <property type="molecule type" value="Genomic_DNA"/>
</dbReference>
<dbReference type="Gene3D" id="1.25.40.20">
    <property type="entry name" value="Ankyrin repeat-containing domain"/>
    <property type="match status" value="2"/>
</dbReference>
<feature type="domain" description="PGG" evidence="3">
    <location>
        <begin position="490"/>
        <end position="601"/>
    </location>
</feature>
<feature type="repeat" description="ANK" evidence="1">
    <location>
        <begin position="84"/>
        <end position="116"/>
    </location>
</feature>
<reference evidence="4 5" key="1">
    <citation type="submission" date="2024-02" db="EMBL/GenBank/DDBJ databases">
        <authorList>
            <person name="Vignale AGUSTIN F."/>
            <person name="Sosa J E."/>
            <person name="Modenutti C."/>
        </authorList>
    </citation>
    <scope>NUCLEOTIDE SEQUENCE [LARGE SCALE GENOMIC DNA]</scope>
</reference>
<evidence type="ECO:0000256" key="1">
    <source>
        <dbReference type="PROSITE-ProRule" id="PRU00023"/>
    </source>
</evidence>
<gene>
    <name evidence="4" type="ORF">ILEXP_LOCUS38559</name>
</gene>
<dbReference type="Pfam" id="PF13962">
    <property type="entry name" value="PGG"/>
    <property type="match status" value="1"/>
</dbReference>
<feature type="transmembrane region" description="Helical" evidence="2">
    <location>
        <begin position="573"/>
        <end position="597"/>
    </location>
</feature>
<dbReference type="SUPFAM" id="SSF48403">
    <property type="entry name" value="Ankyrin repeat"/>
    <property type="match status" value="2"/>
</dbReference>
<dbReference type="InterPro" id="IPR036770">
    <property type="entry name" value="Ankyrin_rpt-contain_sf"/>
</dbReference>
<dbReference type="InterPro" id="IPR026961">
    <property type="entry name" value="PGG_dom"/>
</dbReference>
<dbReference type="Pfam" id="PF12796">
    <property type="entry name" value="Ank_2"/>
    <property type="match status" value="2"/>
</dbReference>
<organism evidence="4 5">
    <name type="scientific">Ilex paraguariensis</name>
    <name type="common">yerba mate</name>
    <dbReference type="NCBI Taxonomy" id="185542"/>
    <lineage>
        <taxon>Eukaryota</taxon>
        <taxon>Viridiplantae</taxon>
        <taxon>Streptophyta</taxon>
        <taxon>Embryophyta</taxon>
        <taxon>Tracheophyta</taxon>
        <taxon>Spermatophyta</taxon>
        <taxon>Magnoliopsida</taxon>
        <taxon>eudicotyledons</taxon>
        <taxon>Gunneridae</taxon>
        <taxon>Pentapetalae</taxon>
        <taxon>asterids</taxon>
        <taxon>campanulids</taxon>
        <taxon>Aquifoliales</taxon>
        <taxon>Aquifoliaceae</taxon>
        <taxon>Ilex</taxon>
    </lineage>
</organism>
<feature type="transmembrane region" description="Helical" evidence="2">
    <location>
        <begin position="609"/>
        <end position="631"/>
    </location>
</feature>
<proteinExistence type="predicted"/>
<name>A0ABC8TI44_9AQUA</name>
<keyword evidence="5" id="KW-1185">Reference proteome</keyword>
<keyword evidence="1" id="KW-0040">ANK repeat</keyword>
<comment type="caution">
    <text evidence="4">The sequence shown here is derived from an EMBL/GenBank/DDBJ whole genome shotgun (WGS) entry which is preliminary data.</text>
</comment>
<evidence type="ECO:0000313" key="5">
    <source>
        <dbReference type="Proteomes" id="UP001642360"/>
    </source>
</evidence>
<dbReference type="Proteomes" id="UP001642360">
    <property type="component" value="Unassembled WGS sequence"/>
</dbReference>
<dbReference type="InterPro" id="IPR002110">
    <property type="entry name" value="Ankyrin_rpt"/>
</dbReference>
<evidence type="ECO:0000259" key="3">
    <source>
        <dbReference type="Pfam" id="PF13962"/>
    </source>
</evidence>
<evidence type="ECO:0000313" key="4">
    <source>
        <dbReference type="EMBL" id="CAK9169115.1"/>
    </source>
</evidence>
<dbReference type="SMART" id="SM00248">
    <property type="entry name" value="ANK"/>
    <property type="match status" value="5"/>
</dbReference>
<keyword evidence="2" id="KW-1133">Transmembrane helix</keyword>
<dbReference type="AlphaFoldDB" id="A0ABC8TI44"/>
<dbReference type="PANTHER" id="PTHR24177:SF365">
    <property type="entry name" value="ANKYRIN REPEAT-CONTAINING PROTEIN NPR4-LIKE ISOFORM X1"/>
    <property type="match status" value="1"/>
</dbReference>
<accession>A0ABC8TI44</accession>
<protein>
    <recommendedName>
        <fullName evidence="3">PGG domain-containing protein</fullName>
    </recommendedName>
</protein>
<keyword evidence="2" id="KW-0472">Membrane</keyword>
<keyword evidence="2" id="KW-0812">Transmembrane</keyword>
<dbReference type="PROSITE" id="PS50088">
    <property type="entry name" value="ANK_REPEAT"/>
    <property type="match status" value="1"/>
</dbReference>
<feature type="transmembrane region" description="Helical" evidence="2">
    <location>
        <begin position="498"/>
        <end position="520"/>
    </location>
</feature>
<dbReference type="PANTHER" id="PTHR24177">
    <property type="entry name" value="CASKIN"/>
    <property type="match status" value="1"/>
</dbReference>
<feature type="transmembrane region" description="Helical" evidence="2">
    <location>
        <begin position="540"/>
        <end position="561"/>
    </location>
</feature>